<feature type="region of interest" description="Disordered" evidence="1">
    <location>
        <begin position="40"/>
        <end position="59"/>
    </location>
</feature>
<proteinExistence type="predicted"/>
<accession>A0ABD0YEK7</accession>
<dbReference type="EMBL" id="JBFDAA010000008">
    <property type="protein sequence ID" value="KAL1129519.1"/>
    <property type="molecule type" value="Genomic_DNA"/>
</dbReference>
<name>A0ABD0YEK7_9HEMI</name>
<dbReference type="Proteomes" id="UP001558652">
    <property type="component" value="Unassembled WGS sequence"/>
</dbReference>
<gene>
    <name evidence="2" type="ORF">AAG570_012464</name>
</gene>
<protein>
    <submittedName>
        <fullName evidence="2">Uncharacterized protein</fullName>
    </submittedName>
</protein>
<evidence type="ECO:0000313" key="3">
    <source>
        <dbReference type="Proteomes" id="UP001558652"/>
    </source>
</evidence>
<comment type="caution">
    <text evidence="2">The sequence shown here is derived from an EMBL/GenBank/DDBJ whole genome shotgun (WGS) entry which is preliminary data.</text>
</comment>
<reference evidence="2 3" key="1">
    <citation type="submission" date="2024-07" db="EMBL/GenBank/DDBJ databases">
        <title>Chromosome-level genome assembly of the water stick insect Ranatra chinensis (Heteroptera: Nepidae).</title>
        <authorList>
            <person name="Liu X."/>
        </authorList>
    </citation>
    <scope>NUCLEOTIDE SEQUENCE [LARGE SCALE GENOMIC DNA]</scope>
    <source>
        <strain evidence="2">Cailab_2021Rc</strain>
        <tissue evidence="2">Muscle</tissue>
    </source>
</reference>
<dbReference type="AlphaFoldDB" id="A0ABD0YEK7"/>
<sequence>MHSATEMAPLESMRVWQRRDQPVSAERECEELVERVDREKRDRVDRASDKATDRWDRGSTGDLVFGELVQKAENRSSIRRAVRGGQEDVAVQAAAAEFGNGKTPDC</sequence>
<organism evidence="2 3">
    <name type="scientific">Ranatra chinensis</name>
    <dbReference type="NCBI Taxonomy" id="642074"/>
    <lineage>
        <taxon>Eukaryota</taxon>
        <taxon>Metazoa</taxon>
        <taxon>Ecdysozoa</taxon>
        <taxon>Arthropoda</taxon>
        <taxon>Hexapoda</taxon>
        <taxon>Insecta</taxon>
        <taxon>Pterygota</taxon>
        <taxon>Neoptera</taxon>
        <taxon>Paraneoptera</taxon>
        <taxon>Hemiptera</taxon>
        <taxon>Heteroptera</taxon>
        <taxon>Panheteroptera</taxon>
        <taxon>Nepomorpha</taxon>
        <taxon>Nepidae</taxon>
        <taxon>Ranatrinae</taxon>
        <taxon>Ranatra</taxon>
    </lineage>
</organism>
<evidence type="ECO:0000256" key="1">
    <source>
        <dbReference type="SAM" id="MobiDB-lite"/>
    </source>
</evidence>
<evidence type="ECO:0000313" key="2">
    <source>
        <dbReference type="EMBL" id="KAL1129519.1"/>
    </source>
</evidence>
<keyword evidence="3" id="KW-1185">Reference proteome</keyword>